<dbReference type="STRING" id="1220162.K1VCM2"/>
<gene>
    <name evidence="2" type="ORF">A1Q2_04066</name>
</gene>
<feature type="compositionally biased region" description="Low complexity" evidence="1">
    <location>
        <begin position="343"/>
        <end position="354"/>
    </location>
</feature>
<organism evidence="2 3">
    <name type="scientific">Trichosporon asahii var. asahii (strain CBS 8904)</name>
    <name type="common">Yeast</name>
    <dbReference type="NCBI Taxonomy" id="1220162"/>
    <lineage>
        <taxon>Eukaryota</taxon>
        <taxon>Fungi</taxon>
        <taxon>Dikarya</taxon>
        <taxon>Basidiomycota</taxon>
        <taxon>Agaricomycotina</taxon>
        <taxon>Tremellomycetes</taxon>
        <taxon>Trichosporonales</taxon>
        <taxon>Trichosporonaceae</taxon>
        <taxon>Trichosporon</taxon>
    </lineage>
</organism>
<dbReference type="SMART" id="SM00671">
    <property type="entry name" value="SEL1"/>
    <property type="match status" value="4"/>
</dbReference>
<dbReference type="PANTHER" id="PTHR43628:SF1">
    <property type="entry name" value="CHITIN SYNTHASE REGULATORY FACTOR 2-RELATED"/>
    <property type="match status" value="1"/>
</dbReference>
<feature type="compositionally biased region" description="Low complexity" evidence="1">
    <location>
        <begin position="142"/>
        <end position="157"/>
    </location>
</feature>
<evidence type="ECO:0000313" key="3">
    <source>
        <dbReference type="Proteomes" id="UP000006757"/>
    </source>
</evidence>
<name>K1VCM2_TRIAC</name>
<comment type="caution">
    <text evidence="2">The sequence shown here is derived from an EMBL/GenBank/DDBJ whole genome shotgun (WGS) entry which is preliminary data.</text>
</comment>
<dbReference type="OrthoDB" id="2148946at2759"/>
<accession>K1VCM2</accession>
<feature type="compositionally biased region" description="Low complexity" evidence="1">
    <location>
        <begin position="409"/>
        <end position="439"/>
    </location>
</feature>
<evidence type="ECO:0000313" key="2">
    <source>
        <dbReference type="EMBL" id="EKD01695.1"/>
    </source>
</evidence>
<dbReference type="Pfam" id="PF08238">
    <property type="entry name" value="Sel1"/>
    <property type="match status" value="4"/>
</dbReference>
<dbReference type="InParanoid" id="K1VCM2"/>
<reference evidence="2 3" key="1">
    <citation type="journal article" date="2012" name="Eukaryot. Cell">
        <title>Genome sequence of the Trichosporon asahii environmental strain CBS 8904.</title>
        <authorList>
            <person name="Yang R.Y."/>
            <person name="Li H.T."/>
            <person name="Zhu H."/>
            <person name="Zhou G.P."/>
            <person name="Wang M."/>
            <person name="Wang L."/>
        </authorList>
    </citation>
    <scope>NUCLEOTIDE SEQUENCE [LARGE SCALE GENOMIC DNA]</scope>
    <source>
        <strain evidence="2 3">CBS 8904</strain>
    </source>
</reference>
<dbReference type="GO" id="GO:0032153">
    <property type="term" value="C:cell division site"/>
    <property type="evidence" value="ECO:0007669"/>
    <property type="project" value="TreeGrafter"/>
</dbReference>
<feature type="region of interest" description="Disordered" evidence="1">
    <location>
        <begin position="185"/>
        <end position="209"/>
    </location>
</feature>
<keyword evidence="3" id="KW-1185">Reference proteome</keyword>
<dbReference type="InterPro" id="IPR011990">
    <property type="entry name" value="TPR-like_helical_dom_sf"/>
</dbReference>
<feature type="region of interest" description="Disordered" evidence="1">
    <location>
        <begin position="24"/>
        <end position="57"/>
    </location>
</feature>
<dbReference type="GO" id="GO:0010972">
    <property type="term" value="P:negative regulation of G2/M transition of mitotic cell cycle"/>
    <property type="evidence" value="ECO:0007669"/>
    <property type="project" value="TreeGrafter"/>
</dbReference>
<feature type="region of interest" description="Disordered" evidence="1">
    <location>
        <begin position="475"/>
        <end position="535"/>
    </location>
</feature>
<dbReference type="InterPro" id="IPR006597">
    <property type="entry name" value="Sel1-like"/>
</dbReference>
<feature type="compositionally biased region" description="Polar residues" evidence="1">
    <location>
        <begin position="270"/>
        <end position="291"/>
    </location>
</feature>
<dbReference type="AlphaFoldDB" id="K1VCM2"/>
<sequence>MASVARRPQECASMYSPLDQLVKGAGVGVGGGAPSTISSSPSSAAPDSTDADKPIPALDFNLFRSPSIYSVDSGLETISLASSECHSPYTGPIDLASDSESDERCYTDGESSEDDYMAVDERPTSPSTPRAKRTASGDTLRGSPGSPTHTRSTTPTRQGLSHNMPYAHAGAIRSALTDSSFALKGVPSVRNGRSHSASSDEVQPSAAAAMAAVVATNRSASVPVRPQEAIQPHLVGQPSHIADDAASVHGEQGSDWGDDENGFEWLDANTPESTNGDAKRYSSSSNVNGRTSRLRVAINQPTGSGSLSPVPSEGSKESDESPTTPVATAPGSSLLRAPQLTPNNSSQASLNSSSTKKKRPIVIPRRAAPPPPPGAPENLDIPLTRSRSPRSPRGIPTSPGPPVQPRPRASTPEEVPPVVVTSASPSPHRGGDSSSIGIGRPNGRQTNLVSVYELGDASSSSDTLRGGRYAKVPLPAEAPLRGKKMGSPVSMSDMASEHRRREPRRHASSAMLSSRSSKRGSSEEDLDLVSQAKRHRDKGDLPKAAWLFMKAAEQGSATGLIHYAIALRHGLGVARDERKAFAELVHACDVGLKESPVDLRAAKTSNVIITPAQRRQLLPDLSLGLTEVANCYLEGSGVKKDKNSGLEYLRLAGTTGDLGAQEQLGEILSRGIGGVKKDVKEAAKWYRAAIQGGSNVPGLAWVWKEKYSC</sequence>
<dbReference type="HOGENOM" id="CLU_395974_0_0_1"/>
<protein>
    <submittedName>
        <fullName evidence="2">Uncharacterized protein</fullName>
    </submittedName>
</protein>
<dbReference type="eggNOG" id="ENOG502R38G">
    <property type="taxonomic scope" value="Eukaryota"/>
</dbReference>
<feature type="compositionally biased region" description="Low complexity" evidence="1">
    <location>
        <begin position="34"/>
        <end position="48"/>
    </location>
</feature>
<dbReference type="SUPFAM" id="SSF81901">
    <property type="entry name" value="HCP-like"/>
    <property type="match status" value="1"/>
</dbReference>
<dbReference type="Gene3D" id="1.25.40.10">
    <property type="entry name" value="Tetratricopeptide repeat domain"/>
    <property type="match status" value="1"/>
</dbReference>
<feature type="compositionally biased region" description="Low complexity" evidence="1">
    <location>
        <begin position="381"/>
        <end position="397"/>
    </location>
</feature>
<dbReference type="Proteomes" id="UP000006757">
    <property type="component" value="Unassembled WGS sequence"/>
</dbReference>
<feature type="region of interest" description="Disordered" evidence="1">
    <location>
        <begin position="82"/>
        <end position="167"/>
    </location>
</feature>
<feature type="region of interest" description="Disordered" evidence="1">
    <location>
        <begin position="233"/>
        <end position="444"/>
    </location>
</feature>
<dbReference type="OMA" id="LASSECH"/>
<proteinExistence type="predicted"/>
<dbReference type="PANTHER" id="PTHR43628">
    <property type="entry name" value="ACTIVATOR OF C KINASE PROTEIN 1-RELATED"/>
    <property type="match status" value="1"/>
</dbReference>
<dbReference type="InterPro" id="IPR052945">
    <property type="entry name" value="Mitotic_Regulator"/>
</dbReference>
<dbReference type="EMBL" id="AMBO01000312">
    <property type="protein sequence ID" value="EKD01695.1"/>
    <property type="molecule type" value="Genomic_DNA"/>
</dbReference>
<feature type="compositionally biased region" description="Polar residues" evidence="1">
    <location>
        <begin position="299"/>
        <end position="309"/>
    </location>
</feature>
<evidence type="ECO:0000256" key="1">
    <source>
        <dbReference type="SAM" id="MobiDB-lite"/>
    </source>
</evidence>